<feature type="region of interest" description="Disordered" evidence="1">
    <location>
        <begin position="119"/>
        <end position="149"/>
    </location>
</feature>
<dbReference type="InterPro" id="IPR038268">
    <property type="entry name" value="RHH_sf"/>
</dbReference>
<dbReference type="RefSeq" id="WP_151122788.1">
    <property type="nucleotide sequence ID" value="NZ_CP088081.1"/>
</dbReference>
<feature type="compositionally biased region" description="Polar residues" evidence="1">
    <location>
        <begin position="129"/>
        <end position="138"/>
    </location>
</feature>
<comment type="caution">
    <text evidence="3">The sequence shown here is derived from an EMBL/GenBank/DDBJ whole genome shotgun (WGS) entry which is preliminary data.</text>
</comment>
<name>A0A643FFU1_IDEDE</name>
<dbReference type="Gene3D" id="1.10.3990.20">
    <property type="entry name" value="protein bp1543"/>
    <property type="match status" value="1"/>
</dbReference>
<sequence>MCEIFIGADPLSYESRTRSVRLHGVVTSIRLEHLFWDVLDEIARRDGLTVVQLIEKLYDELIAARGEAGNFASFLRVSALRYEALLAHQAIPADVAVPLRGLDARAAVKRLPAHWQAGSDRALRPGPQGLQTPSSSARSCAAEKSSAPV</sequence>
<dbReference type="OrthoDB" id="5458732at2"/>
<gene>
    <name evidence="3" type="ORF">F7Q92_04260</name>
</gene>
<evidence type="ECO:0000313" key="3">
    <source>
        <dbReference type="EMBL" id="KAB0584434.1"/>
    </source>
</evidence>
<accession>A0A643FFU1</accession>
<keyword evidence="4" id="KW-1185">Reference proteome</keyword>
<feature type="domain" description="Ribbon-helix-helix" evidence="2">
    <location>
        <begin position="16"/>
        <end position="82"/>
    </location>
</feature>
<dbReference type="EMBL" id="VZPB01000006">
    <property type="protein sequence ID" value="KAB0584434.1"/>
    <property type="molecule type" value="Genomic_DNA"/>
</dbReference>
<dbReference type="Proteomes" id="UP000430120">
    <property type="component" value="Unassembled WGS sequence"/>
</dbReference>
<protein>
    <submittedName>
        <fullName evidence="3">Ribbon-helix-helix domain-containing protein</fullName>
    </submittedName>
</protein>
<organism evidence="3 4">
    <name type="scientific">Ideonella dechloratans</name>
    <dbReference type="NCBI Taxonomy" id="36863"/>
    <lineage>
        <taxon>Bacteria</taxon>
        <taxon>Pseudomonadati</taxon>
        <taxon>Pseudomonadota</taxon>
        <taxon>Betaproteobacteria</taxon>
        <taxon>Burkholderiales</taxon>
        <taxon>Sphaerotilaceae</taxon>
        <taxon>Ideonella</taxon>
    </lineage>
</organism>
<evidence type="ECO:0000313" key="4">
    <source>
        <dbReference type="Proteomes" id="UP000430120"/>
    </source>
</evidence>
<dbReference type="AlphaFoldDB" id="A0A643FFU1"/>
<evidence type="ECO:0000256" key="1">
    <source>
        <dbReference type="SAM" id="MobiDB-lite"/>
    </source>
</evidence>
<reference evidence="3 4" key="1">
    <citation type="submission" date="2019-09" db="EMBL/GenBank/DDBJ databases">
        <title>Draft genome sequences of 48 bacterial type strains from the CCUG.</title>
        <authorList>
            <person name="Tunovic T."/>
            <person name="Pineiro-Iglesias B."/>
            <person name="Unosson C."/>
            <person name="Inganas E."/>
            <person name="Ohlen M."/>
            <person name="Cardew S."/>
            <person name="Jensie-Markopoulos S."/>
            <person name="Salva-Serra F."/>
            <person name="Jaen-Luchoro D."/>
            <person name="Karlsson R."/>
            <person name="Svensson-Stadler L."/>
            <person name="Chun J."/>
            <person name="Moore E."/>
        </authorList>
    </citation>
    <scope>NUCLEOTIDE SEQUENCE [LARGE SCALE GENOMIC DNA]</scope>
    <source>
        <strain evidence="3 4">CCUG 30977</strain>
    </source>
</reference>
<dbReference type="InterPro" id="IPR027373">
    <property type="entry name" value="RHH_dom"/>
</dbReference>
<evidence type="ECO:0000259" key="2">
    <source>
        <dbReference type="Pfam" id="PF13467"/>
    </source>
</evidence>
<dbReference type="Pfam" id="PF13467">
    <property type="entry name" value="RHH_4"/>
    <property type="match status" value="1"/>
</dbReference>
<proteinExistence type="predicted"/>